<evidence type="ECO:0000256" key="1">
    <source>
        <dbReference type="ARBA" id="ARBA00005495"/>
    </source>
</evidence>
<dbReference type="SUPFAM" id="SSF51316">
    <property type="entry name" value="Mss4-like"/>
    <property type="match status" value="1"/>
</dbReference>
<keyword evidence="2" id="KW-0479">Metal-binding</keyword>
<dbReference type="Proteomes" id="UP000237481">
    <property type="component" value="Unassembled WGS sequence"/>
</dbReference>
<feature type="domain" description="CENP-V/GFA" evidence="5">
    <location>
        <begin position="37"/>
        <end position="150"/>
    </location>
</feature>
<proteinExistence type="inferred from homology"/>
<sequence>LLSPLYITPPVTALDGNLGINFNETSHRPSQRTAMPLTGHCLCKAVTYSVDVDAPLLTGYDHCDDCQRQSGSTYSLVAVVPKDKLTLNGPVKKWTGKGSSGKAVHRLFCSECGSPIAHDPDAAPEIIALKAGTFDSELKKNLKPDTEIWTVGKLPFCQEHLAKPFKYMPE</sequence>
<feature type="non-terminal residue" evidence="6">
    <location>
        <position position="1"/>
    </location>
</feature>
<dbReference type="Gene3D" id="3.90.1590.10">
    <property type="entry name" value="glutathione-dependent formaldehyde- activating enzyme (gfa)"/>
    <property type="match status" value="1"/>
</dbReference>
<keyword evidence="3" id="KW-0862">Zinc</keyword>
<dbReference type="PANTHER" id="PTHR33337:SF40">
    <property type="entry name" value="CENP-V_GFA DOMAIN-CONTAINING PROTEIN-RELATED"/>
    <property type="match status" value="1"/>
</dbReference>
<evidence type="ECO:0000256" key="3">
    <source>
        <dbReference type="ARBA" id="ARBA00022833"/>
    </source>
</evidence>
<keyword evidence="7" id="KW-1185">Reference proteome</keyword>
<organism evidence="6 7">
    <name type="scientific">Tolypocladium paradoxum</name>
    <dbReference type="NCBI Taxonomy" id="94208"/>
    <lineage>
        <taxon>Eukaryota</taxon>
        <taxon>Fungi</taxon>
        <taxon>Dikarya</taxon>
        <taxon>Ascomycota</taxon>
        <taxon>Pezizomycotina</taxon>
        <taxon>Sordariomycetes</taxon>
        <taxon>Hypocreomycetidae</taxon>
        <taxon>Hypocreales</taxon>
        <taxon>Ophiocordycipitaceae</taxon>
        <taxon>Tolypocladium</taxon>
    </lineage>
</organism>
<dbReference type="InterPro" id="IPR011057">
    <property type="entry name" value="Mss4-like_sf"/>
</dbReference>
<gene>
    <name evidence="6" type="ORF">TPAR_00770</name>
</gene>
<dbReference type="OrthoDB" id="5320223at2759"/>
<dbReference type="InterPro" id="IPR006913">
    <property type="entry name" value="CENP-V/GFA"/>
</dbReference>
<evidence type="ECO:0000259" key="5">
    <source>
        <dbReference type="PROSITE" id="PS51891"/>
    </source>
</evidence>
<protein>
    <submittedName>
        <fullName evidence="6">DUF636 domain protein</fullName>
    </submittedName>
</protein>
<dbReference type="PANTHER" id="PTHR33337">
    <property type="entry name" value="GFA DOMAIN-CONTAINING PROTEIN"/>
    <property type="match status" value="1"/>
</dbReference>
<keyword evidence="4" id="KW-0456">Lyase</keyword>
<dbReference type="AlphaFoldDB" id="A0A2S4L996"/>
<dbReference type="GO" id="GO:0016846">
    <property type="term" value="F:carbon-sulfur lyase activity"/>
    <property type="evidence" value="ECO:0007669"/>
    <property type="project" value="InterPro"/>
</dbReference>
<dbReference type="Pfam" id="PF04828">
    <property type="entry name" value="GFA"/>
    <property type="match status" value="1"/>
</dbReference>
<dbReference type="EMBL" id="PKSG01000078">
    <property type="protein sequence ID" value="POR39028.1"/>
    <property type="molecule type" value="Genomic_DNA"/>
</dbReference>
<evidence type="ECO:0000256" key="4">
    <source>
        <dbReference type="ARBA" id="ARBA00023239"/>
    </source>
</evidence>
<dbReference type="GO" id="GO:0046872">
    <property type="term" value="F:metal ion binding"/>
    <property type="evidence" value="ECO:0007669"/>
    <property type="project" value="UniProtKB-KW"/>
</dbReference>
<accession>A0A2S4L996</accession>
<evidence type="ECO:0000313" key="7">
    <source>
        <dbReference type="Proteomes" id="UP000237481"/>
    </source>
</evidence>
<dbReference type="STRING" id="94208.A0A2S4L996"/>
<comment type="similarity">
    <text evidence="1">Belongs to the Gfa family.</text>
</comment>
<evidence type="ECO:0000256" key="2">
    <source>
        <dbReference type="ARBA" id="ARBA00022723"/>
    </source>
</evidence>
<comment type="caution">
    <text evidence="6">The sequence shown here is derived from an EMBL/GenBank/DDBJ whole genome shotgun (WGS) entry which is preliminary data.</text>
</comment>
<name>A0A2S4L996_9HYPO</name>
<dbReference type="PROSITE" id="PS51891">
    <property type="entry name" value="CENP_V_GFA"/>
    <property type="match status" value="1"/>
</dbReference>
<evidence type="ECO:0000313" key="6">
    <source>
        <dbReference type="EMBL" id="POR39028.1"/>
    </source>
</evidence>
<reference evidence="6 7" key="1">
    <citation type="submission" date="2018-01" db="EMBL/GenBank/DDBJ databases">
        <title>Harnessing the power of phylogenomics to disentangle the directionality and signatures of interkingdom host jumping in the parasitic fungal genus Tolypocladium.</title>
        <authorList>
            <person name="Quandt C.A."/>
            <person name="Patterson W."/>
            <person name="Spatafora J.W."/>
        </authorList>
    </citation>
    <scope>NUCLEOTIDE SEQUENCE [LARGE SCALE GENOMIC DNA]</scope>
    <source>
        <strain evidence="6 7">NRBC 100945</strain>
    </source>
</reference>